<sequence>MITVAYVCCHSNVPVPPVRRSRLSRLKADGRQKVKTWKLGRLAVLCCLIAASPYGLASDGGTTTLTITGNIVEPECEINDNQQIVVNFGEVLTTRIDGANYETPIVYTLKCTNLLRNTLKINLKGNGASFNGQLFTTDVTGLGIKVYDASKTTIAPNSGVLSFTYAENKPPALYAVPVMQTNASLPDGAFNGSATMVFSYQ</sequence>
<dbReference type="Pfam" id="PF00419">
    <property type="entry name" value="Fimbrial"/>
    <property type="match status" value="1"/>
</dbReference>
<evidence type="ECO:0000259" key="1">
    <source>
        <dbReference type="Pfam" id="PF00419"/>
    </source>
</evidence>
<organism evidence="2 3">
    <name type="scientific">Klebsiella grimontii</name>
    <dbReference type="NCBI Taxonomy" id="2058152"/>
    <lineage>
        <taxon>Bacteria</taxon>
        <taxon>Pseudomonadati</taxon>
        <taxon>Pseudomonadota</taxon>
        <taxon>Gammaproteobacteria</taxon>
        <taxon>Enterobacterales</taxon>
        <taxon>Enterobacteriaceae</taxon>
        <taxon>Klebsiella/Raoultella group</taxon>
        <taxon>Klebsiella</taxon>
    </lineage>
</organism>
<gene>
    <name evidence="2" type="ORF">HV064_22685</name>
</gene>
<dbReference type="GO" id="GO:0009289">
    <property type="term" value="C:pilus"/>
    <property type="evidence" value="ECO:0007669"/>
    <property type="project" value="InterPro"/>
</dbReference>
<comment type="caution">
    <text evidence="2">The sequence shown here is derived from an EMBL/GenBank/DDBJ whole genome shotgun (WGS) entry which is preliminary data.</text>
</comment>
<dbReference type="InterPro" id="IPR005430">
    <property type="entry name" value="P_pili_tip_PapF"/>
</dbReference>
<dbReference type="PANTHER" id="PTHR33420:SF34">
    <property type="entry name" value="MINOR FIMBRIAL SUBUNIT"/>
    <property type="match status" value="1"/>
</dbReference>
<dbReference type="Proteomes" id="UP000557483">
    <property type="component" value="Unassembled WGS sequence"/>
</dbReference>
<dbReference type="PRINTS" id="PR01613">
    <property type="entry name" value="FIMBRIALPAPF"/>
</dbReference>
<protein>
    <submittedName>
        <fullName evidence="2">Fimbrial protein</fullName>
    </submittedName>
</protein>
<dbReference type="Gene3D" id="2.60.40.1090">
    <property type="entry name" value="Fimbrial-type adhesion domain"/>
    <property type="match status" value="1"/>
</dbReference>
<dbReference type="GO" id="GO:0043709">
    <property type="term" value="P:cell adhesion involved in single-species biofilm formation"/>
    <property type="evidence" value="ECO:0007669"/>
    <property type="project" value="TreeGrafter"/>
</dbReference>
<dbReference type="AlphaFoldDB" id="A0A839CQH3"/>
<dbReference type="InterPro" id="IPR008966">
    <property type="entry name" value="Adhesion_dom_sf"/>
</dbReference>
<dbReference type="InterPro" id="IPR050263">
    <property type="entry name" value="Bact_Fimbrial_Adh_Pro"/>
</dbReference>
<feature type="domain" description="Fimbrial-type adhesion" evidence="1">
    <location>
        <begin position="66"/>
        <end position="201"/>
    </location>
</feature>
<dbReference type="EMBL" id="JABXRN010000001">
    <property type="protein sequence ID" value="MBA8126687.1"/>
    <property type="molecule type" value="Genomic_DNA"/>
</dbReference>
<name>A0A839CQH3_9ENTR</name>
<dbReference type="SUPFAM" id="SSF49401">
    <property type="entry name" value="Bacterial adhesins"/>
    <property type="match status" value="1"/>
</dbReference>
<dbReference type="InterPro" id="IPR000259">
    <property type="entry name" value="Adhesion_dom_fimbrial"/>
</dbReference>
<proteinExistence type="predicted"/>
<evidence type="ECO:0000313" key="2">
    <source>
        <dbReference type="EMBL" id="MBA8126687.1"/>
    </source>
</evidence>
<accession>A0A839CQH3</accession>
<evidence type="ECO:0000313" key="3">
    <source>
        <dbReference type="Proteomes" id="UP000557483"/>
    </source>
</evidence>
<reference evidence="2 3" key="1">
    <citation type="submission" date="2020-06" db="EMBL/GenBank/DDBJ databases">
        <title>REHAB project genomes.</title>
        <authorList>
            <person name="Shaw L.P."/>
        </authorList>
    </citation>
    <scope>NUCLEOTIDE SEQUENCE [LARGE SCALE GENOMIC DNA]</scope>
    <source>
        <strain evidence="2 3">RHBSTW-00092</strain>
    </source>
</reference>
<dbReference type="InterPro" id="IPR036937">
    <property type="entry name" value="Adhesion_dom_fimbrial_sf"/>
</dbReference>
<dbReference type="PANTHER" id="PTHR33420">
    <property type="entry name" value="FIMBRIAL SUBUNIT ELFA-RELATED"/>
    <property type="match status" value="1"/>
</dbReference>